<proteinExistence type="evidence at transcript level"/>
<name>C0PLN1_MAIZE</name>
<organism evidence="1">
    <name type="scientific">Zea mays</name>
    <name type="common">Maize</name>
    <dbReference type="NCBI Taxonomy" id="4577"/>
    <lineage>
        <taxon>Eukaryota</taxon>
        <taxon>Viridiplantae</taxon>
        <taxon>Streptophyta</taxon>
        <taxon>Embryophyta</taxon>
        <taxon>Tracheophyta</taxon>
        <taxon>Spermatophyta</taxon>
        <taxon>Magnoliopsida</taxon>
        <taxon>Liliopsida</taxon>
        <taxon>Poales</taxon>
        <taxon>Poaceae</taxon>
        <taxon>PACMAD clade</taxon>
        <taxon>Panicoideae</taxon>
        <taxon>Andropogonodae</taxon>
        <taxon>Andropogoneae</taxon>
        <taxon>Tripsacinae</taxon>
        <taxon>Zea</taxon>
    </lineage>
</organism>
<accession>C0PLN1</accession>
<dbReference type="EMBL" id="BT069200">
    <property type="protein sequence ID" value="ACN36097.1"/>
    <property type="molecule type" value="mRNA"/>
</dbReference>
<reference evidence="1" key="1">
    <citation type="journal article" date="2009" name="PLoS Genet.">
        <title>Sequencing, mapping, and analysis of 27,455 maize full-length cDNAs.</title>
        <authorList>
            <person name="Soderlund C."/>
            <person name="Descour A."/>
            <person name="Kudrna D."/>
            <person name="Bomhoff M."/>
            <person name="Boyd L."/>
            <person name="Currie J."/>
            <person name="Angelova A."/>
            <person name="Collura K."/>
            <person name="Wissotski M."/>
            <person name="Ashley E."/>
            <person name="Morrow D."/>
            <person name="Fernandes J."/>
            <person name="Walbot V."/>
            <person name="Yu Y."/>
        </authorList>
    </citation>
    <scope>NUCLEOTIDE SEQUENCE</scope>
    <source>
        <strain evidence="1">B73</strain>
    </source>
</reference>
<reference evidence="1" key="2">
    <citation type="submission" date="2012-06" db="EMBL/GenBank/DDBJ databases">
        <authorList>
            <person name="Yu Y."/>
            <person name="Currie J."/>
            <person name="Lomeli R."/>
            <person name="Angelova A."/>
            <person name="Collura K."/>
            <person name="Wissotski M."/>
            <person name="Campos D."/>
            <person name="Kudrna D."/>
            <person name="Golser W."/>
            <person name="Ashely E."/>
            <person name="Descour A."/>
            <person name="Fernandes J."/>
            <person name="Soderlund C."/>
            <person name="Walbot V."/>
        </authorList>
    </citation>
    <scope>NUCLEOTIDE SEQUENCE</scope>
    <source>
        <strain evidence="1">B73</strain>
    </source>
</reference>
<protein>
    <submittedName>
        <fullName evidence="1">Uncharacterized protein</fullName>
    </submittedName>
</protein>
<sequence length="65" mass="7213">MNDDQLSPSVNTPKETTWQLVSNLSRRSDACAGETTQGQSRPRAGRQIEIKREAKRGGLGELISW</sequence>
<dbReference type="AlphaFoldDB" id="C0PLN1"/>
<evidence type="ECO:0000313" key="1">
    <source>
        <dbReference type="EMBL" id="ACN36097.1"/>
    </source>
</evidence>